<dbReference type="AlphaFoldDB" id="A0A8X6JS88"/>
<protein>
    <submittedName>
        <fullName evidence="1">Uncharacterized protein</fullName>
    </submittedName>
</protein>
<sequence>MTLNLLRFSECTGMGITHRPHVCIMRFDNAFDNAKLVSSVNEIEWQETEDSNAWGRQASSVRAVHDRYSRLLLEVVPSGCGSGTSLQYVSHTRPPCAKL</sequence>
<keyword evidence="2" id="KW-1185">Reference proteome</keyword>
<comment type="caution">
    <text evidence="1">The sequence shown here is derived from an EMBL/GenBank/DDBJ whole genome shotgun (WGS) entry which is preliminary data.</text>
</comment>
<name>A0A8X6JS88_NEPPI</name>
<dbReference type="EMBL" id="BMAW01092621">
    <property type="protein sequence ID" value="GFS55993.1"/>
    <property type="molecule type" value="Genomic_DNA"/>
</dbReference>
<evidence type="ECO:0000313" key="1">
    <source>
        <dbReference type="EMBL" id="GFS55993.1"/>
    </source>
</evidence>
<evidence type="ECO:0000313" key="2">
    <source>
        <dbReference type="Proteomes" id="UP000887013"/>
    </source>
</evidence>
<dbReference type="Proteomes" id="UP000887013">
    <property type="component" value="Unassembled WGS sequence"/>
</dbReference>
<gene>
    <name evidence="1" type="ORF">NPIL_609891</name>
</gene>
<reference evidence="1" key="1">
    <citation type="submission" date="2020-08" db="EMBL/GenBank/DDBJ databases">
        <title>Multicomponent nature underlies the extraordinary mechanical properties of spider dragline silk.</title>
        <authorList>
            <person name="Kono N."/>
            <person name="Nakamura H."/>
            <person name="Mori M."/>
            <person name="Yoshida Y."/>
            <person name="Ohtoshi R."/>
            <person name="Malay A.D."/>
            <person name="Moran D.A.P."/>
            <person name="Tomita M."/>
            <person name="Numata K."/>
            <person name="Arakawa K."/>
        </authorList>
    </citation>
    <scope>NUCLEOTIDE SEQUENCE</scope>
</reference>
<proteinExistence type="predicted"/>
<accession>A0A8X6JS88</accession>
<organism evidence="1 2">
    <name type="scientific">Nephila pilipes</name>
    <name type="common">Giant wood spider</name>
    <name type="synonym">Nephila maculata</name>
    <dbReference type="NCBI Taxonomy" id="299642"/>
    <lineage>
        <taxon>Eukaryota</taxon>
        <taxon>Metazoa</taxon>
        <taxon>Ecdysozoa</taxon>
        <taxon>Arthropoda</taxon>
        <taxon>Chelicerata</taxon>
        <taxon>Arachnida</taxon>
        <taxon>Araneae</taxon>
        <taxon>Araneomorphae</taxon>
        <taxon>Entelegynae</taxon>
        <taxon>Araneoidea</taxon>
        <taxon>Nephilidae</taxon>
        <taxon>Nephila</taxon>
    </lineage>
</organism>